<evidence type="ECO:0000256" key="3">
    <source>
        <dbReference type="ARBA" id="ARBA00022630"/>
    </source>
</evidence>
<evidence type="ECO:0000259" key="8">
    <source>
        <dbReference type="Pfam" id="PF00441"/>
    </source>
</evidence>
<dbReference type="InterPro" id="IPR037069">
    <property type="entry name" value="AcylCoA_DH/ox_N_sf"/>
</dbReference>
<evidence type="ECO:0000256" key="5">
    <source>
        <dbReference type="ARBA" id="ARBA00023002"/>
    </source>
</evidence>
<feature type="region of interest" description="Disordered" evidence="7">
    <location>
        <begin position="259"/>
        <end position="285"/>
    </location>
</feature>
<keyword evidence="4 6" id="KW-0274">FAD</keyword>
<dbReference type="PANTHER" id="PTHR43292">
    <property type="entry name" value="ACYL-COA DEHYDROGENASE"/>
    <property type="match status" value="1"/>
</dbReference>
<proteinExistence type="inferred from homology"/>
<keyword evidence="3 6" id="KW-0285">Flavoprotein</keyword>
<dbReference type="InterPro" id="IPR006091">
    <property type="entry name" value="Acyl-CoA_Oxase/DH_mid-dom"/>
</dbReference>
<dbReference type="GO" id="GO:0050660">
    <property type="term" value="F:flavin adenine dinucleotide binding"/>
    <property type="evidence" value="ECO:0007669"/>
    <property type="project" value="InterPro"/>
</dbReference>
<accession>A0A5Q2RK65</accession>
<dbReference type="KEGG" id="atq:GH723_07470"/>
<dbReference type="PANTHER" id="PTHR43292:SF4">
    <property type="entry name" value="ACYL-COA DEHYDROGENASE FADE34"/>
    <property type="match status" value="1"/>
</dbReference>
<feature type="domain" description="Acyl-CoA dehydrogenase/oxidase C-terminal" evidence="8">
    <location>
        <begin position="304"/>
        <end position="423"/>
    </location>
</feature>
<reference evidence="11 12" key="1">
    <citation type="submission" date="2019-11" db="EMBL/GenBank/DDBJ databases">
        <authorList>
            <person name="He Y."/>
        </authorList>
    </citation>
    <scope>NUCLEOTIDE SEQUENCE [LARGE SCALE GENOMIC DNA]</scope>
    <source>
        <strain evidence="11 12">SCSIO 58843</strain>
    </source>
</reference>
<feature type="compositionally biased region" description="Basic and acidic residues" evidence="7">
    <location>
        <begin position="275"/>
        <end position="285"/>
    </location>
</feature>
<keyword evidence="12" id="KW-1185">Reference proteome</keyword>
<evidence type="ECO:0000259" key="10">
    <source>
        <dbReference type="Pfam" id="PF02771"/>
    </source>
</evidence>
<dbReference type="GO" id="GO:0005886">
    <property type="term" value="C:plasma membrane"/>
    <property type="evidence" value="ECO:0007669"/>
    <property type="project" value="TreeGrafter"/>
</dbReference>
<dbReference type="Gene3D" id="1.10.540.10">
    <property type="entry name" value="Acyl-CoA dehydrogenase/oxidase, N-terminal domain"/>
    <property type="match status" value="1"/>
</dbReference>
<dbReference type="EMBL" id="CP045851">
    <property type="protein sequence ID" value="QGG94961.1"/>
    <property type="molecule type" value="Genomic_DNA"/>
</dbReference>
<name>A0A5Q2RK65_9ACTN</name>
<organism evidence="11 12">
    <name type="scientific">Actinomarinicola tropica</name>
    <dbReference type="NCBI Taxonomy" id="2789776"/>
    <lineage>
        <taxon>Bacteria</taxon>
        <taxon>Bacillati</taxon>
        <taxon>Actinomycetota</taxon>
        <taxon>Acidimicrobiia</taxon>
        <taxon>Acidimicrobiales</taxon>
        <taxon>Iamiaceae</taxon>
        <taxon>Actinomarinicola</taxon>
    </lineage>
</organism>
<feature type="domain" description="Acyl-CoA oxidase/dehydrogenase middle" evidence="9">
    <location>
        <begin position="113"/>
        <end position="198"/>
    </location>
</feature>
<evidence type="ECO:0000256" key="1">
    <source>
        <dbReference type="ARBA" id="ARBA00001974"/>
    </source>
</evidence>
<dbReference type="InterPro" id="IPR046373">
    <property type="entry name" value="Acyl-CoA_Oxase/DH_mid-dom_sf"/>
</dbReference>
<protein>
    <submittedName>
        <fullName evidence="11">Acyl-CoA dehydrogenase</fullName>
    </submittedName>
</protein>
<evidence type="ECO:0000256" key="2">
    <source>
        <dbReference type="ARBA" id="ARBA00009347"/>
    </source>
</evidence>
<dbReference type="Pfam" id="PF00441">
    <property type="entry name" value="Acyl-CoA_dh_1"/>
    <property type="match status" value="1"/>
</dbReference>
<feature type="domain" description="Acyl-CoA dehydrogenase/oxidase N-terminal" evidence="10">
    <location>
        <begin position="24"/>
        <end position="109"/>
    </location>
</feature>
<gene>
    <name evidence="11" type="ORF">GH723_07470</name>
</gene>
<dbReference type="SUPFAM" id="SSF56645">
    <property type="entry name" value="Acyl-CoA dehydrogenase NM domain-like"/>
    <property type="match status" value="1"/>
</dbReference>
<dbReference type="Gene3D" id="2.40.110.10">
    <property type="entry name" value="Butyryl-CoA Dehydrogenase, subunit A, domain 2"/>
    <property type="match status" value="1"/>
</dbReference>
<feature type="region of interest" description="Disordered" evidence="7">
    <location>
        <begin position="426"/>
        <end position="445"/>
    </location>
</feature>
<evidence type="ECO:0000256" key="7">
    <source>
        <dbReference type="SAM" id="MobiDB-lite"/>
    </source>
</evidence>
<dbReference type="FunFam" id="2.40.110.10:FF:000011">
    <property type="entry name" value="Acyl-CoA dehydrogenase FadE34"/>
    <property type="match status" value="1"/>
</dbReference>
<evidence type="ECO:0000256" key="4">
    <source>
        <dbReference type="ARBA" id="ARBA00022827"/>
    </source>
</evidence>
<evidence type="ECO:0000259" key="9">
    <source>
        <dbReference type="Pfam" id="PF02770"/>
    </source>
</evidence>
<sequence>MTATEARPGTDLVDELTTWLEENWDPDLTVGEWWERLGMAGWAAPMLPENAYGRGLTRGDALLVASTIARFGALGAPQGMSISMASPTIATHATQEQIDRLIPPAVTGKVHYCQLFSEPGAGSDLAGLNTRAIRDGEEWHVTGQKVWTSGGQYADMGMLIARTNPEAPKHQGITWFAIEMLQPGIEIRPLKEMTGHAMFNEVFLDGAVVPDANRIGEVNNGWAATNTTLLHERSGMGARAGTAAGGRLARAGSVVGDLDKRAGDFAPPKRSVTATKEKAAEEKAERSASPAQLYIDLARDLGKLDDPVIRQRLAQAHILGTITRLTTERHKAVRSQGGDIPGVANFSKLLMADIIRLNRDLGMQLLGPRGMLHDYDDETRDAMAELPGGARAVAATAQALGAQALPIYGGTDQIQRNIVGERALGLPKEPGDLSKLPFNELPKNG</sequence>
<dbReference type="Pfam" id="PF02771">
    <property type="entry name" value="Acyl-CoA_dh_N"/>
    <property type="match status" value="1"/>
</dbReference>
<comment type="cofactor">
    <cofactor evidence="1 6">
        <name>FAD</name>
        <dbReference type="ChEBI" id="CHEBI:57692"/>
    </cofactor>
</comment>
<dbReference type="Proteomes" id="UP000334019">
    <property type="component" value="Chromosome"/>
</dbReference>
<dbReference type="SUPFAM" id="SSF47203">
    <property type="entry name" value="Acyl-CoA dehydrogenase C-terminal domain-like"/>
    <property type="match status" value="1"/>
</dbReference>
<evidence type="ECO:0000313" key="11">
    <source>
        <dbReference type="EMBL" id="QGG94961.1"/>
    </source>
</evidence>
<keyword evidence="5 6" id="KW-0560">Oxidoreductase</keyword>
<dbReference type="RefSeq" id="WP_153759069.1">
    <property type="nucleotide sequence ID" value="NZ_CP045851.1"/>
</dbReference>
<dbReference type="GO" id="GO:0016627">
    <property type="term" value="F:oxidoreductase activity, acting on the CH-CH group of donors"/>
    <property type="evidence" value="ECO:0007669"/>
    <property type="project" value="InterPro"/>
</dbReference>
<dbReference type="AlphaFoldDB" id="A0A5Q2RK65"/>
<dbReference type="InterPro" id="IPR009100">
    <property type="entry name" value="AcylCoA_DH/oxidase_NM_dom_sf"/>
</dbReference>
<dbReference type="Pfam" id="PF02770">
    <property type="entry name" value="Acyl-CoA_dh_M"/>
    <property type="match status" value="1"/>
</dbReference>
<dbReference type="InterPro" id="IPR036250">
    <property type="entry name" value="AcylCo_DH-like_C"/>
</dbReference>
<dbReference type="InterPro" id="IPR009075">
    <property type="entry name" value="AcylCo_DH/oxidase_C"/>
</dbReference>
<dbReference type="InterPro" id="IPR013786">
    <property type="entry name" value="AcylCoA_DH/ox_N"/>
</dbReference>
<evidence type="ECO:0000256" key="6">
    <source>
        <dbReference type="RuleBase" id="RU362125"/>
    </source>
</evidence>
<evidence type="ECO:0000313" key="12">
    <source>
        <dbReference type="Proteomes" id="UP000334019"/>
    </source>
</evidence>
<dbReference type="InterPro" id="IPR052161">
    <property type="entry name" value="Mycobact_Acyl-CoA_DH"/>
</dbReference>
<dbReference type="Gene3D" id="1.20.140.10">
    <property type="entry name" value="Butyryl-CoA Dehydrogenase, subunit A, domain 3"/>
    <property type="match status" value="1"/>
</dbReference>
<comment type="similarity">
    <text evidence="2 6">Belongs to the acyl-CoA dehydrogenase family.</text>
</comment>